<evidence type="ECO:0000313" key="3">
    <source>
        <dbReference type="Proteomes" id="UP000014200"/>
    </source>
</evidence>
<reference evidence="2 3" key="1">
    <citation type="submission" date="2013-04" db="EMBL/GenBank/DDBJ databases">
        <title>The Genome Sequence of Bacteroides massiliensis dnLKV3.</title>
        <authorList>
            <consortium name="The Broad Institute Genomics Platform"/>
            <consortium name="The Broad Institute Genome Sequencing Center for Infectious Disease"/>
            <person name="Earl A."/>
            <person name="Xavier R."/>
            <person name="Kuhn K."/>
            <person name="Stappenbeck T."/>
            <person name="Walker B."/>
            <person name="Young S."/>
            <person name="Zeng Q."/>
            <person name="Gargeya S."/>
            <person name="Fitzgerald M."/>
            <person name="Haas B."/>
            <person name="Abouelleil A."/>
            <person name="Allen A.W."/>
            <person name="Alvarado L."/>
            <person name="Arachchi H.M."/>
            <person name="Berlin A.M."/>
            <person name="Chapman S.B."/>
            <person name="Gainer-Dewar J."/>
            <person name="Goldberg J."/>
            <person name="Griggs A."/>
            <person name="Gujja S."/>
            <person name="Hansen M."/>
            <person name="Howarth C."/>
            <person name="Imamovic A."/>
            <person name="Ireland A."/>
            <person name="Larimer J."/>
            <person name="McCowan C."/>
            <person name="Murphy C."/>
            <person name="Pearson M."/>
            <person name="Poon T.W."/>
            <person name="Priest M."/>
            <person name="Roberts A."/>
            <person name="Saif S."/>
            <person name="Shea T."/>
            <person name="Sisk P."/>
            <person name="Sykes S."/>
            <person name="Wortman J."/>
            <person name="Nusbaum C."/>
            <person name="Birren B."/>
        </authorList>
    </citation>
    <scope>NUCLEOTIDE SEQUENCE [LARGE SCALE GENOMIC DNA]</scope>
    <source>
        <strain evidence="3">dnLKV3</strain>
    </source>
</reference>
<dbReference type="STRING" id="1235788.C802_00024"/>
<dbReference type="GeneID" id="82152023"/>
<evidence type="ECO:0000256" key="1">
    <source>
        <dbReference type="SAM" id="SignalP"/>
    </source>
</evidence>
<name>R9IE54_9BACT</name>
<dbReference type="PATRIC" id="fig|1235788.3.peg.24"/>
<comment type="caution">
    <text evidence="2">The sequence shown here is derived from an EMBL/GenBank/DDBJ whole genome shotgun (WGS) entry which is preliminary data.</text>
</comment>
<dbReference type="EMBL" id="ASSP01000002">
    <property type="protein sequence ID" value="EOS16685.1"/>
    <property type="molecule type" value="Genomic_DNA"/>
</dbReference>
<accession>R9IE54</accession>
<evidence type="ECO:0008006" key="4">
    <source>
        <dbReference type="Google" id="ProtNLM"/>
    </source>
</evidence>
<keyword evidence="3" id="KW-1185">Reference proteome</keyword>
<proteinExistence type="predicted"/>
<dbReference type="HOGENOM" id="CLU_609244_0_0_10"/>
<feature type="signal peptide" evidence="1">
    <location>
        <begin position="1"/>
        <end position="23"/>
    </location>
</feature>
<dbReference type="OrthoDB" id="1099098at2"/>
<evidence type="ECO:0000313" key="2">
    <source>
        <dbReference type="EMBL" id="EOS16685.1"/>
    </source>
</evidence>
<protein>
    <recommendedName>
        <fullName evidence="4">Major fimbrial subunit protein N-terminal domain-containing protein</fullName>
    </recommendedName>
</protein>
<dbReference type="RefSeq" id="WP_016274525.1">
    <property type="nucleotide sequence ID" value="NZ_JABVZU010000002.1"/>
</dbReference>
<gene>
    <name evidence="2" type="ORF">C802_00024</name>
</gene>
<dbReference type="Proteomes" id="UP000014200">
    <property type="component" value="Unassembled WGS sequence"/>
</dbReference>
<sequence length="449" mass="49238">MKTKFNIAFFLLLVTALWGCTEANEQTAEIIAGKGKNVQVSFEVMVPPAGLPSSRAISNDAAIDKYVVWVFNDGAFKEAVSKGDTYTEGTETKPRISWDGTSGGQMYIILPEEYTAVTLMIVANAEVDTPAVDTSFDAAKASLGTFTNNDLQYMPLYGELTAPFAVALGAKGNISLLRAMAKVEVRTEGSNFQLDEMYVYRVNHTGTIAKQGSIINNQPMDERVVGTVAGNSTGSVYIPEIAGVNGADGKGETFIVMGGTYTSKDGVSSKKYYRLDFIKRITEEGAGVRYEPLGDIERNHRYIFDIDYLTDGAGHGDLETAVSADADNRISETEIEMIVIDDKDIMDITTDNYIYLGVTAGKITASEIGDYYTARIRVVTNNQNGWQIETLPEGVSVTLDSWRPAPSDEIEEVNSTWVFLEKAQYSRKQDVSLYIYSGNIRKTIQILIP</sequence>
<dbReference type="AlphaFoldDB" id="R9IE54"/>
<keyword evidence="1" id="KW-0732">Signal</keyword>
<organism evidence="2 3">
    <name type="scientific">Phocaeicola sartorii</name>
    <dbReference type="NCBI Taxonomy" id="671267"/>
    <lineage>
        <taxon>Bacteria</taxon>
        <taxon>Pseudomonadati</taxon>
        <taxon>Bacteroidota</taxon>
        <taxon>Bacteroidia</taxon>
        <taxon>Bacteroidales</taxon>
        <taxon>Bacteroidaceae</taxon>
        <taxon>Phocaeicola</taxon>
    </lineage>
</organism>
<feature type="chain" id="PRO_5004483567" description="Major fimbrial subunit protein N-terminal domain-containing protein" evidence="1">
    <location>
        <begin position="24"/>
        <end position="449"/>
    </location>
</feature>